<evidence type="ECO:0000256" key="3">
    <source>
        <dbReference type="ARBA" id="ARBA00022690"/>
    </source>
</evidence>
<evidence type="ECO:0000259" key="9">
    <source>
        <dbReference type="PROSITE" id="PS50835"/>
    </source>
</evidence>
<dbReference type="Gene3D" id="2.60.40.10">
    <property type="entry name" value="Immunoglobulins"/>
    <property type="match status" value="1"/>
</dbReference>
<evidence type="ECO:0000256" key="7">
    <source>
        <dbReference type="ARBA" id="ARBA00023180"/>
    </source>
</evidence>
<gene>
    <name evidence="10" type="ORF">X798_07849</name>
</gene>
<feature type="domain" description="BPTI/Kunitz inhibitor" evidence="8">
    <location>
        <begin position="135"/>
        <end position="185"/>
    </location>
</feature>
<evidence type="ECO:0000313" key="10">
    <source>
        <dbReference type="EMBL" id="OZC05174.1"/>
    </source>
</evidence>
<dbReference type="SUPFAM" id="SSF48726">
    <property type="entry name" value="Immunoglobulin"/>
    <property type="match status" value="1"/>
</dbReference>
<feature type="domain" description="Ig-like" evidence="9">
    <location>
        <begin position="639"/>
        <end position="722"/>
    </location>
</feature>
<sequence>MSVSAGGIQPLPAVQRNELMPVMLPKSGSFGVPTLGRSRDACSERMDVGRCNGAFQSYYFERATGTCEPFRYSGCGGNANRFQTKEQCEELCVNRASGVKTTGTLPPTIPESTFRHLLPISDDKTPHTSESVSKCELPKDTGPCNRFVTKWYYNKNDGTCTRFHYGGCGGTDNRFDSEQECKNECNPCKLPKVSGPCSGKHKRYYFNRDTSRCERFEYGGCLGNSNNFLQLADCESKCLSSEEHFNWQNLLTMQRCSLPKNNESCRSTAKRYYYDESTGECLPLFYGNCLGNENGFDNMNDCIGNCTIHSNFRSDDFEKFSKSTINNTTPITISTSIVLVESDAFIETTAVNNMSSEENNDNDEDEELLMVDNIQGFESSFSLPELCLLPEDVGPCFGEILRWRYNSETNRCETFIYTGCGHNANYFTSEEACLRACGEYRNSDICTMKMDRGHCESGITKWYYNMDAGQCHVFMYSGCGGNGNRFSSKAECEHLCTSEIVFYTSNEERDICQLDRESGPCDDSVTQWYFDKREAQCKQFTYGGCRGNSNRFNSRKLCEQRCLERTTVIRTEDSCLLPFEVGLCQDNQQLWYFDKSVGYCKIFMYSGCGGNQNRFYSEDECMNYCSTHVYKRRIQINRPELILIGYNPTPLGSTTTLRCKAYGQYPIRWHKNGVLFQIFNDDQRIYMNKDHSEVHITNVHQMDVADYSCSVGENAILSNTIHFDVKSNKF</sequence>
<dbReference type="OrthoDB" id="4473401at2759"/>
<dbReference type="FunFam" id="4.10.410.10:FF:000020">
    <property type="entry name" value="Collagen, type VI, alpha 3"/>
    <property type="match status" value="1"/>
</dbReference>
<dbReference type="InterPro" id="IPR002223">
    <property type="entry name" value="Kunitz_BPTI"/>
</dbReference>
<evidence type="ECO:0000256" key="4">
    <source>
        <dbReference type="ARBA" id="ARBA00022900"/>
    </source>
</evidence>
<feature type="domain" description="BPTI/Kunitz inhibitor" evidence="8">
    <location>
        <begin position="575"/>
        <end position="625"/>
    </location>
</feature>
<keyword evidence="2" id="KW-0272">Extracellular matrix</keyword>
<feature type="domain" description="BPTI/Kunitz inhibitor" evidence="8">
    <location>
        <begin position="256"/>
        <end position="306"/>
    </location>
</feature>
<evidence type="ECO:0000256" key="1">
    <source>
        <dbReference type="ARBA" id="ARBA00004498"/>
    </source>
</evidence>
<name>A0A238BJI3_9BILA</name>
<dbReference type="InterPro" id="IPR036179">
    <property type="entry name" value="Ig-like_dom_sf"/>
</dbReference>
<dbReference type="SMART" id="SM00131">
    <property type="entry name" value="KU"/>
    <property type="match status" value="8"/>
</dbReference>
<keyword evidence="2" id="KW-0964">Secreted</keyword>
<keyword evidence="6" id="KW-1015">Disulfide bond</keyword>
<dbReference type="AlphaFoldDB" id="A0A238BJI3"/>
<dbReference type="InterPro" id="IPR020901">
    <property type="entry name" value="Prtase_inh_Kunz-CS"/>
</dbReference>
<evidence type="ECO:0008006" key="12">
    <source>
        <dbReference type="Google" id="ProtNLM"/>
    </source>
</evidence>
<dbReference type="PROSITE" id="PS50279">
    <property type="entry name" value="BPTI_KUNITZ_2"/>
    <property type="match status" value="8"/>
</dbReference>
<keyword evidence="5" id="KW-0654">Proteoglycan</keyword>
<feature type="domain" description="BPTI/Kunitz inhibitor" evidence="8">
    <location>
        <begin position="387"/>
        <end position="437"/>
    </location>
</feature>
<dbReference type="GO" id="GO:0004867">
    <property type="term" value="F:serine-type endopeptidase inhibitor activity"/>
    <property type="evidence" value="ECO:0007669"/>
    <property type="project" value="UniProtKB-KW"/>
</dbReference>
<dbReference type="CDD" id="cd00109">
    <property type="entry name" value="Kunitz-type"/>
    <property type="match status" value="6"/>
</dbReference>
<keyword evidence="11" id="KW-1185">Reference proteome</keyword>
<feature type="domain" description="BPTI/Kunitz inhibitor" evidence="8">
    <location>
        <begin position="512"/>
        <end position="562"/>
    </location>
</feature>
<comment type="subcellular location">
    <subcellularLocation>
        <location evidence="1">Secreted</location>
        <location evidence="1">Extracellular space</location>
        <location evidence="1">Extracellular matrix</location>
    </subcellularLocation>
</comment>
<feature type="domain" description="BPTI/Kunitz inhibitor" evidence="8">
    <location>
        <begin position="188"/>
        <end position="238"/>
    </location>
</feature>
<feature type="domain" description="BPTI/Kunitz inhibitor" evidence="8">
    <location>
        <begin position="446"/>
        <end position="496"/>
    </location>
</feature>
<keyword evidence="3" id="KW-0646">Protease inhibitor</keyword>
<dbReference type="Gene3D" id="4.10.410.10">
    <property type="entry name" value="Pancreatic trypsin inhibitor Kunitz domain"/>
    <property type="match status" value="8"/>
</dbReference>
<dbReference type="PROSITE" id="PS50835">
    <property type="entry name" value="IG_LIKE"/>
    <property type="match status" value="1"/>
</dbReference>
<organism evidence="10 11">
    <name type="scientific">Onchocerca flexuosa</name>
    <dbReference type="NCBI Taxonomy" id="387005"/>
    <lineage>
        <taxon>Eukaryota</taxon>
        <taxon>Metazoa</taxon>
        <taxon>Ecdysozoa</taxon>
        <taxon>Nematoda</taxon>
        <taxon>Chromadorea</taxon>
        <taxon>Rhabditida</taxon>
        <taxon>Spirurina</taxon>
        <taxon>Spiruromorpha</taxon>
        <taxon>Filarioidea</taxon>
        <taxon>Onchocercidae</taxon>
        <taxon>Onchocerca</taxon>
    </lineage>
</organism>
<reference evidence="10 11" key="1">
    <citation type="submission" date="2015-12" db="EMBL/GenBank/DDBJ databases">
        <title>Draft genome of the nematode, Onchocerca flexuosa.</title>
        <authorList>
            <person name="Mitreva M."/>
        </authorList>
    </citation>
    <scope>NUCLEOTIDE SEQUENCE [LARGE SCALE GENOMIC DNA]</scope>
    <source>
        <strain evidence="10">Red Deer</strain>
    </source>
</reference>
<dbReference type="Proteomes" id="UP000242913">
    <property type="component" value="Unassembled WGS sequence"/>
</dbReference>
<evidence type="ECO:0000256" key="6">
    <source>
        <dbReference type="ARBA" id="ARBA00023157"/>
    </source>
</evidence>
<feature type="domain" description="BPTI/Kunitz inhibitor" evidence="8">
    <location>
        <begin position="42"/>
        <end position="92"/>
    </location>
</feature>
<dbReference type="PROSITE" id="PS00280">
    <property type="entry name" value="BPTI_KUNITZ_1"/>
    <property type="match status" value="5"/>
</dbReference>
<dbReference type="InterPro" id="IPR007110">
    <property type="entry name" value="Ig-like_dom"/>
</dbReference>
<accession>A0A238BJI3</accession>
<dbReference type="PANTHER" id="PTHR10083">
    <property type="entry name" value="KUNITZ-TYPE PROTEASE INHIBITOR-RELATED"/>
    <property type="match status" value="1"/>
</dbReference>
<dbReference type="FunFam" id="4.10.410.10:FF:000017">
    <property type="entry name" value="papilin isoform X2"/>
    <property type="match status" value="1"/>
</dbReference>
<dbReference type="Pfam" id="PF00014">
    <property type="entry name" value="Kunitz_BPTI"/>
    <property type="match status" value="8"/>
</dbReference>
<keyword evidence="4" id="KW-0722">Serine protease inhibitor</keyword>
<dbReference type="PRINTS" id="PR00759">
    <property type="entry name" value="BASICPTASE"/>
</dbReference>
<dbReference type="SUPFAM" id="SSF57362">
    <property type="entry name" value="BPTI-like"/>
    <property type="match status" value="8"/>
</dbReference>
<dbReference type="GO" id="GO:0005615">
    <property type="term" value="C:extracellular space"/>
    <property type="evidence" value="ECO:0007669"/>
    <property type="project" value="TreeGrafter"/>
</dbReference>
<dbReference type="InterPro" id="IPR050098">
    <property type="entry name" value="TFPI/VKTCI-like"/>
</dbReference>
<evidence type="ECO:0000313" key="11">
    <source>
        <dbReference type="Proteomes" id="UP000242913"/>
    </source>
</evidence>
<dbReference type="InterPro" id="IPR036880">
    <property type="entry name" value="Kunitz_BPTI_sf"/>
</dbReference>
<keyword evidence="7" id="KW-0325">Glycoprotein</keyword>
<evidence type="ECO:0000256" key="5">
    <source>
        <dbReference type="ARBA" id="ARBA00022974"/>
    </source>
</evidence>
<dbReference type="FunFam" id="4.10.410.10:FF:000005">
    <property type="entry name" value="Pancreatic trypsin inhibitor"/>
    <property type="match status" value="1"/>
</dbReference>
<dbReference type="EMBL" id="KZ271531">
    <property type="protein sequence ID" value="OZC05174.1"/>
    <property type="molecule type" value="Genomic_DNA"/>
</dbReference>
<evidence type="ECO:0000256" key="2">
    <source>
        <dbReference type="ARBA" id="ARBA00022530"/>
    </source>
</evidence>
<dbReference type="InterPro" id="IPR013783">
    <property type="entry name" value="Ig-like_fold"/>
</dbReference>
<proteinExistence type="predicted"/>
<dbReference type="PANTHER" id="PTHR10083:SF374">
    <property type="entry name" value="BPTI_KUNITZ INHIBITOR DOMAIN-CONTAINING PROTEIN"/>
    <property type="match status" value="1"/>
</dbReference>
<evidence type="ECO:0000259" key="8">
    <source>
        <dbReference type="PROSITE" id="PS50279"/>
    </source>
</evidence>
<protein>
    <recommendedName>
        <fullName evidence="12">Kunitz/Bovine pancreatic trypsin inhibitor domain protein</fullName>
    </recommendedName>
</protein>